<dbReference type="Gene3D" id="3.40.50.720">
    <property type="entry name" value="NAD(P)-binding Rossmann-like Domain"/>
    <property type="match status" value="1"/>
</dbReference>
<proteinExistence type="predicted"/>
<gene>
    <name evidence="2" type="ORF">OLMES_2853</name>
</gene>
<dbReference type="InterPro" id="IPR036291">
    <property type="entry name" value="NAD(P)-bd_dom_sf"/>
</dbReference>
<name>A0A1Y0I8W2_9GAMM</name>
<dbReference type="AlphaFoldDB" id="A0A1Y0I8W2"/>
<dbReference type="RefSeq" id="WP_087461854.1">
    <property type="nucleotide sequence ID" value="NZ_CP021425.1"/>
</dbReference>
<dbReference type="Proteomes" id="UP000196027">
    <property type="component" value="Chromosome"/>
</dbReference>
<dbReference type="OrthoDB" id="9803010at2"/>
<reference evidence="2 3" key="1">
    <citation type="submission" date="2017-05" db="EMBL/GenBank/DDBJ databases">
        <title>Genomic insights into alkan degradation activity of Oleiphilus messinensis.</title>
        <authorList>
            <person name="Kozyavkin S.A."/>
            <person name="Slesarev A.I."/>
            <person name="Golyshin P.N."/>
            <person name="Korzhenkov A."/>
            <person name="Golyshina O.N."/>
            <person name="Toshchakov S.V."/>
        </authorList>
    </citation>
    <scope>NUCLEOTIDE SEQUENCE [LARGE SCALE GENOMIC DNA]</scope>
    <source>
        <strain evidence="2 3">ME102</strain>
    </source>
</reference>
<dbReference type="SUPFAM" id="SSF51735">
    <property type="entry name" value="NAD(P)-binding Rossmann-fold domains"/>
    <property type="match status" value="1"/>
</dbReference>
<organism evidence="2 3">
    <name type="scientific">Oleiphilus messinensis</name>
    <dbReference type="NCBI Taxonomy" id="141451"/>
    <lineage>
        <taxon>Bacteria</taxon>
        <taxon>Pseudomonadati</taxon>
        <taxon>Pseudomonadota</taxon>
        <taxon>Gammaproteobacteria</taxon>
        <taxon>Oceanospirillales</taxon>
        <taxon>Oleiphilaceae</taxon>
        <taxon>Oleiphilus</taxon>
    </lineage>
</organism>
<dbReference type="InterPro" id="IPR001509">
    <property type="entry name" value="Epimerase_deHydtase"/>
</dbReference>
<evidence type="ECO:0000313" key="2">
    <source>
        <dbReference type="EMBL" id="ARU56901.1"/>
    </source>
</evidence>
<dbReference type="Pfam" id="PF01370">
    <property type="entry name" value="Epimerase"/>
    <property type="match status" value="1"/>
</dbReference>
<dbReference type="PANTHER" id="PTHR43245:SF13">
    <property type="entry name" value="UDP-D-APIOSE_UDP-D-XYLOSE SYNTHASE 2"/>
    <property type="match status" value="1"/>
</dbReference>
<feature type="domain" description="NAD-dependent epimerase/dehydratase" evidence="1">
    <location>
        <begin position="3"/>
        <end position="250"/>
    </location>
</feature>
<dbReference type="NCBIfam" id="NF008872">
    <property type="entry name" value="PRK11908.1"/>
    <property type="match status" value="1"/>
</dbReference>
<evidence type="ECO:0000259" key="1">
    <source>
        <dbReference type="Pfam" id="PF01370"/>
    </source>
</evidence>
<dbReference type="EMBL" id="CP021425">
    <property type="protein sequence ID" value="ARU56901.1"/>
    <property type="molecule type" value="Genomic_DNA"/>
</dbReference>
<sequence length="349" mass="40423">MKILIIGVNGFIGSNLTQRILNTTNWEVYGMDINRSYIKNLEQSDRFHYTEGDIAINNEWIEYHIKKCDVILPLVAIATPKKYVTDPLEVFELDFEQNLKIVRWAHQYKKRLIFPSTSEVYGMSQDAEFNESKTNFVYGPIHKTRWIYACSKQLLDRIIYAYGRDYGLRYTCFRPFNWIGPKLDNMGSARVGNSRVLTQFISNLIEGRAIQLVDGGEQKRCFTHVEDGLDCLMSILNNEELANGHIVNIGDPKNVSSVRDLAMLTRQIFAEQREISIEDIPEPEIVTEKEFYGNGFQDITHRLPCIDLARQLFSWEPRRRHEDGVRSAVAFFINHKGDDRVLSRNPTGM</sequence>
<dbReference type="KEGG" id="ome:OLMES_2853"/>
<protein>
    <submittedName>
        <fullName evidence="2">NAD-dependent epimerase/dehydratase family protein</fullName>
    </submittedName>
</protein>
<evidence type="ECO:0000313" key="3">
    <source>
        <dbReference type="Proteomes" id="UP000196027"/>
    </source>
</evidence>
<dbReference type="PANTHER" id="PTHR43245">
    <property type="entry name" value="BIFUNCTIONAL POLYMYXIN RESISTANCE PROTEIN ARNA"/>
    <property type="match status" value="1"/>
</dbReference>
<keyword evidence="3" id="KW-1185">Reference proteome</keyword>
<accession>A0A1Y0I8W2</accession>
<dbReference type="InterPro" id="IPR050177">
    <property type="entry name" value="Lipid_A_modif_metabolic_enz"/>
</dbReference>